<evidence type="ECO:0000259" key="1">
    <source>
        <dbReference type="Pfam" id="PF00144"/>
    </source>
</evidence>
<reference evidence="2" key="1">
    <citation type="submission" date="2021-02" db="EMBL/GenBank/DDBJ databases">
        <authorList>
            <person name="Nowell W R."/>
        </authorList>
    </citation>
    <scope>NUCLEOTIDE SEQUENCE</scope>
</reference>
<dbReference type="PANTHER" id="PTHR43319">
    <property type="entry name" value="BETA-LACTAMASE-RELATED"/>
    <property type="match status" value="1"/>
</dbReference>
<accession>A0A819ECX6</accession>
<dbReference type="Pfam" id="PF00144">
    <property type="entry name" value="Beta-lactamase"/>
    <property type="match status" value="1"/>
</dbReference>
<dbReference type="PANTHER" id="PTHR43319:SF3">
    <property type="entry name" value="BETA-LACTAMASE-RELATED DOMAIN-CONTAINING PROTEIN"/>
    <property type="match status" value="1"/>
</dbReference>
<dbReference type="SUPFAM" id="SSF56601">
    <property type="entry name" value="beta-lactamase/transpeptidase-like"/>
    <property type="match status" value="1"/>
</dbReference>
<gene>
    <name evidence="2" type="ORF">FNK824_LOCUS17770</name>
</gene>
<dbReference type="Proteomes" id="UP000663874">
    <property type="component" value="Unassembled WGS sequence"/>
</dbReference>
<dbReference type="InterPro" id="IPR001466">
    <property type="entry name" value="Beta-lactam-related"/>
</dbReference>
<feature type="non-terminal residue" evidence="2">
    <location>
        <position position="1"/>
    </location>
</feature>
<dbReference type="EMBL" id="CAJOBE010002869">
    <property type="protein sequence ID" value="CAF3848135.1"/>
    <property type="molecule type" value="Genomic_DNA"/>
</dbReference>
<dbReference type="InterPro" id="IPR052907">
    <property type="entry name" value="Beta-lactamase/esterase"/>
</dbReference>
<proteinExistence type="predicted"/>
<organism evidence="2 3">
    <name type="scientific">Rotaria sordida</name>
    <dbReference type="NCBI Taxonomy" id="392033"/>
    <lineage>
        <taxon>Eukaryota</taxon>
        <taxon>Metazoa</taxon>
        <taxon>Spiralia</taxon>
        <taxon>Gnathifera</taxon>
        <taxon>Rotifera</taxon>
        <taxon>Eurotatoria</taxon>
        <taxon>Bdelloidea</taxon>
        <taxon>Philodinida</taxon>
        <taxon>Philodinidae</taxon>
        <taxon>Rotaria</taxon>
    </lineage>
</organism>
<sequence>DGLDIGASLYIYYREECVVYLYSDWKDTQTKKQSYTSDTIQLVFSTSKRILATVIALCVKRGWLDYDALIAEYWSEFASSGKQNITIGDLLLYRAGLSFIDKQLTVEDIYNGSRMASLVDAQKPHCQPKTAHEYHGHIIGYAAGELIRRVDLHHRTYNQFVRDELDREFYVSILHDEVEARVSPVTRKEVDTSNVFSMDSQTQKKSLSCSDASPLESSLMIFNGTRLHCVAIPSVNEITNARSLARIYYLLIGDINEYGKKQKRLLSEQTLIEATKNVTPTDEPDRNWYNMSTNFGKGRFQIYSDCFNIFGDGVFSHSDIILDLYL</sequence>
<dbReference type="AlphaFoldDB" id="A0A819ECX6"/>
<feature type="domain" description="Beta-lactamase-related" evidence="1">
    <location>
        <begin position="5"/>
        <end position="275"/>
    </location>
</feature>
<comment type="caution">
    <text evidence="2">The sequence shown here is derived from an EMBL/GenBank/DDBJ whole genome shotgun (WGS) entry which is preliminary data.</text>
</comment>
<protein>
    <recommendedName>
        <fullName evidence="1">Beta-lactamase-related domain-containing protein</fullName>
    </recommendedName>
</protein>
<dbReference type="InterPro" id="IPR012338">
    <property type="entry name" value="Beta-lactam/transpept-like"/>
</dbReference>
<evidence type="ECO:0000313" key="3">
    <source>
        <dbReference type="Proteomes" id="UP000663874"/>
    </source>
</evidence>
<dbReference type="Gene3D" id="3.40.710.10">
    <property type="entry name" value="DD-peptidase/beta-lactamase superfamily"/>
    <property type="match status" value="1"/>
</dbReference>
<name>A0A819ECX6_9BILA</name>
<evidence type="ECO:0000313" key="2">
    <source>
        <dbReference type="EMBL" id="CAF3848135.1"/>
    </source>
</evidence>